<keyword evidence="3" id="KW-0804">Transcription</keyword>
<gene>
    <name evidence="5" type="ORF">GSM42_16260</name>
</gene>
<comment type="caution">
    <text evidence="5">The sequence shown here is derived from an EMBL/GenBank/DDBJ whole genome shotgun (WGS) entry which is preliminary data.</text>
</comment>
<dbReference type="GO" id="GO:0043565">
    <property type="term" value="F:sequence-specific DNA binding"/>
    <property type="evidence" value="ECO:0007669"/>
    <property type="project" value="InterPro"/>
</dbReference>
<dbReference type="Proteomes" id="UP000430692">
    <property type="component" value="Unassembled WGS sequence"/>
</dbReference>
<dbReference type="EMBL" id="WUUL01000012">
    <property type="protein sequence ID" value="MXQ55238.1"/>
    <property type="molecule type" value="Genomic_DNA"/>
</dbReference>
<dbReference type="InterPro" id="IPR009057">
    <property type="entry name" value="Homeodomain-like_sf"/>
</dbReference>
<dbReference type="SUPFAM" id="SSF46689">
    <property type="entry name" value="Homeodomain-like"/>
    <property type="match status" value="1"/>
</dbReference>
<keyword evidence="1" id="KW-0805">Transcription regulation</keyword>
<sequence>MDKFIYKKSAGITALSASITDFTYKKHAHKEYAIGVTLRGIQHYNLDGSLQLSYQNGVMLFNPEQAHDGMAHDESGLDYVMLYIDPQLLLEVMEKKNIVCFSTPIVYDDRLSQRILNLSHAILSGKDEMVCSELLVSLADSLIQNNLSTDYKKDTALIKKAKEMLHASLKDVIKLDEIGKELQLSRFQLIRLFKAHTGISPYQYFLNCKLERAKQLIEKNRDVYSAVADCGFVDLTHLNKHFKSVYGTTAFEYMLHLHGKKVPRNDLCTTRNCPFVINNLVNR</sequence>
<proteinExistence type="predicted"/>
<keyword evidence="6" id="KW-1185">Reference proteome</keyword>
<evidence type="ECO:0000313" key="5">
    <source>
        <dbReference type="EMBL" id="MXQ55238.1"/>
    </source>
</evidence>
<dbReference type="PROSITE" id="PS01124">
    <property type="entry name" value="HTH_ARAC_FAMILY_2"/>
    <property type="match status" value="1"/>
</dbReference>
<keyword evidence="2" id="KW-0238">DNA-binding</keyword>
<dbReference type="RefSeq" id="WP_160802583.1">
    <property type="nucleotide sequence ID" value="NZ_WUUL01000012.1"/>
</dbReference>
<name>A0A6I4VXC7_9BACL</name>
<accession>A0A6I4VXC7</accession>
<dbReference type="SMART" id="SM00342">
    <property type="entry name" value="HTH_ARAC"/>
    <property type="match status" value="1"/>
</dbReference>
<feature type="domain" description="HTH araC/xylS-type" evidence="4">
    <location>
        <begin position="159"/>
        <end position="256"/>
    </location>
</feature>
<evidence type="ECO:0000256" key="2">
    <source>
        <dbReference type="ARBA" id="ARBA00023125"/>
    </source>
</evidence>
<dbReference type="PANTHER" id="PTHR46796:SF2">
    <property type="entry name" value="TRANSCRIPTIONAL REGULATORY PROTEIN"/>
    <property type="match status" value="1"/>
</dbReference>
<dbReference type="InterPro" id="IPR018060">
    <property type="entry name" value="HTH_AraC"/>
</dbReference>
<dbReference type="PANTHER" id="PTHR46796">
    <property type="entry name" value="HTH-TYPE TRANSCRIPTIONAL ACTIVATOR RHAS-RELATED"/>
    <property type="match status" value="1"/>
</dbReference>
<dbReference type="GO" id="GO:0003700">
    <property type="term" value="F:DNA-binding transcription factor activity"/>
    <property type="evidence" value="ECO:0007669"/>
    <property type="project" value="InterPro"/>
</dbReference>
<dbReference type="Pfam" id="PF12833">
    <property type="entry name" value="HTH_18"/>
    <property type="match status" value="1"/>
</dbReference>
<dbReference type="AlphaFoldDB" id="A0A6I4VXC7"/>
<organism evidence="5 6">
    <name type="scientific">Shimazuella alba</name>
    <dbReference type="NCBI Taxonomy" id="2690964"/>
    <lineage>
        <taxon>Bacteria</taxon>
        <taxon>Bacillati</taxon>
        <taxon>Bacillota</taxon>
        <taxon>Bacilli</taxon>
        <taxon>Bacillales</taxon>
        <taxon>Thermoactinomycetaceae</taxon>
        <taxon>Shimazuella</taxon>
    </lineage>
</organism>
<evidence type="ECO:0000256" key="3">
    <source>
        <dbReference type="ARBA" id="ARBA00023163"/>
    </source>
</evidence>
<dbReference type="InterPro" id="IPR003313">
    <property type="entry name" value="AraC-bd"/>
</dbReference>
<protein>
    <submittedName>
        <fullName evidence="5">Helix-turn-helix domain-containing protein</fullName>
    </submittedName>
</protein>
<evidence type="ECO:0000313" key="6">
    <source>
        <dbReference type="Proteomes" id="UP000430692"/>
    </source>
</evidence>
<dbReference type="InterPro" id="IPR050204">
    <property type="entry name" value="AraC_XylS_family_regulators"/>
</dbReference>
<evidence type="ECO:0000256" key="1">
    <source>
        <dbReference type="ARBA" id="ARBA00023015"/>
    </source>
</evidence>
<reference evidence="5 6" key="1">
    <citation type="submission" date="2019-12" db="EMBL/GenBank/DDBJ databases">
        <title>Whole-genome analyses of novel actinobacteria.</title>
        <authorList>
            <person name="Sahin N."/>
            <person name="Saygin H."/>
        </authorList>
    </citation>
    <scope>NUCLEOTIDE SEQUENCE [LARGE SCALE GENOMIC DNA]</scope>
    <source>
        <strain evidence="5 6">KC615</strain>
    </source>
</reference>
<dbReference type="SUPFAM" id="SSF51215">
    <property type="entry name" value="Regulatory protein AraC"/>
    <property type="match status" value="1"/>
</dbReference>
<dbReference type="Gene3D" id="1.10.10.60">
    <property type="entry name" value="Homeodomain-like"/>
    <property type="match status" value="2"/>
</dbReference>
<dbReference type="Pfam" id="PF02311">
    <property type="entry name" value="AraC_binding"/>
    <property type="match status" value="1"/>
</dbReference>
<evidence type="ECO:0000259" key="4">
    <source>
        <dbReference type="PROSITE" id="PS01124"/>
    </source>
</evidence>
<dbReference type="InterPro" id="IPR037923">
    <property type="entry name" value="HTH-like"/>
</dbReference>